<evidence type="ECO:0000313" key="4">
    <source>
        <dbReference type="EMBL" id="QDU31803.1"/>
    </source>
</evidence>
<dbReference type="InterPro" id="IPR016181">
    <property type="entry name" value="Acyl_CoA_acyltransferase"/>
</dbReference>
<evidence type="ECO:0000256" key="1">
    <source>
        <dbReference type="ARBA" id="ARBA00022679"/>
    </source>
</evidence>
<dbReference type="InterPro" id="IPR000182">
    <property type="entry name" value="GNAT_dom"/>
</dbReference>
<dbReference type="EMBL" id="CP036274">
    <property type="protein sequence ID" value="QDU31803.1"/>
    <property type="molecule type" value="Genomic_DNA"/>
</dbReference>
<dbReference type="PROSITE" id="PS51186">
    <property type="entry name" value="GNAT"/>
    <property type="match status" value="1"/>
</dbReference>
<protein>
    <submittedName>
        <fullName evidence="4">Putative acetyltransferase</fullName>
    </submittedName>
</protein>
<organism evidence="4 5">
    <name type="scientific">Anatilimnocola aggregata</name>
    <dbReference type="NCBI Taxonomy" id="2528021"/>
    <lineage>
        <taxon>Bacteria</taxon>
        <taxon>Pseudomonadati</taxon>
        <taxon>Planctomycetota</taxon>
        <taxon>Planctomycetia</taxon>
        <taxon>Pirellulales</taxon>
        <taxon>Pirellulaceae</taxon>
        <taxon>Anatilimnocola</taxon>
    </lineage>
</organism>
<dbReference type="AlphaFoldDB" id="A0A517YNK2"/>
<dbReference type="Proteomes" id="UP000315017">
    <property type="component" value="Chromosome"/>
</dbReference>
<dbReference type="RefSeq" id="WP_145099546.1">
    <property type="nucleotide sequence ID" value="NZ_CP036274.1"/>
</dbReference>
<evidence type="ECO:0000256" key="2">
    <source>
        <dbReference type="ARBA" id="ARBA00023315"/>
    </source>
</evidence>
<sequence length="144" mass="16327">MSLEIRDFRPADLEPLRWIYLRSRAEAFVWLEPNSLLLQDFDVATQEEPILVAEQAGTIAGFVSWWPPENFIHNLFIDPAFTRQGIGRALLVECLTRIGRPATLKCVQQNANACAFYRALGWTIAAEGTGDHGAYFLMRKDAEK</sequence>
<dbReference type="GO" id="GO:0016747">
    <property type="term" value="F:acyltransferase activity, transferring groups other than amino-acyl groups"/>
    <property type="evidence" value="ECO:0007669"/>
    <property type="project" value="InterPro"/>
</dbReference>
<dbReference type="PANTHER" id="PTHR43800">
    <property type="entry name" value="PEPTIDYL-LYSINE N-ACETYLTRANSFERASE YJAB"/>
    <property type="match status" value="1"/>
</dbReference>
<proteinExistence type="predicted"/>
<dbReference type="Gene3D" id="3.40.630.30">
    <property type="match status" value="1"/>
</dbReference>
<name>A0A517YNK2_9BACT</name>
<dbReference type="OrthoDB" id="9788755at2"/>
<keyword evidence="2" id="KW-0012">Acyltransferase</keyword>
<gene>
    <name evidence="4" type="ORF">ETAA8_69630</name>
</gene>
<keyword evidence="1 4" id="KW-0808">Transferase</keyword>
<dbReference type="CDD" id="cd04301">
    <property type="entry name" value="NAT_SF"/>
    <property type="match status" value="1"/>
</dbReference>
<keyword evidence="5" id="KW-1185">Reference proteome</keyword>
<feature type="domain" description="N-acetyltransferase" evidence="3">
    <location>
        <begin position="3"/>
        <end position="143"/>
    </location>
</feature>
<dbReference type="PANTHER" id="PTHR43800:SF1">
    <property type="entry name" value="PEPTIDYL-LYSINE N-ACETYLTRANSFERASE YJAB"/>
    <property type="match status" value="1"/>
</dbReference>
<reference evidence="4 5" key="1">
    <citation type="submission" date="2019-02" db="EMBL/GenBank/DDBJ databases">
        <title>Deep-cultivation of Planctomycetes and their phenomic and genomic characterization uncovers novel biology.</title>
        <authorList>
            <person name="Wiegand S."/>
            <person name="Jogler M."/>
            <person name="Boedeker C."/>
            <person name="Pinto D."/>
            <person name="Vollmers J."/>
            <person name="Rivas-Marin E."/>
            <person name="Kohn T."/>
            <person name="Peeters S.H."/>
            <person name="Heuer A."/>
            <person name="Rast P."/>
            <person name="Oberbeckmann S."/>
            <person name="Bunk B."/>
            <person name="Jeske O."/>
            <person name="Meyerdierks A."/>
            <person name="Storesund J.E."/>
            <person name="Kallscheuer N."/>
            <person name="Luecker S."/>
            <person name="Lage O.M."/>
            <person name="Pohl T."/>
            <person name="Merkel B.J."/>
            <person name="Hornburger P."/>
            <person name="Mueller R.-W."/>
            <person name="Bruemmer F."/>
            <person name="Labrenz M."/>
            <person name="Spormann A.M."/>
            <person name="Op den Camp H."/>
            <person name="Overmann J."/>
            <person name="Amann R."/>
            <person name="Jetten M.S.M."/>
            <person name="Mascher T."/>
            <person name="Medema M.H."/>
            <person name="Devos D.P."/>
            <person name="Kaster A.-K."/>
            <person name="Ovreas L."/>
            <person name="Rohde M."/>
            <person name="Galperin M.Y."/>
            <person name="Jogler C."/>
        </authorList>
    </citation>
    <scope>NUCLEOTIDE SEQUENCE [LARGE SCALE GENOMIC DNA]</scope>
    <source>
        <strain evidence="4 5">ETA_A8</strain>
    </source>
</reference>
<dbReference type="Pfam" id="PF00583">
    <property type="entry name" value="Acetyltransf_1"/>
    <property type="match status" value="1"/>
</dbReference>
<dbReference type="KEGG" id="aagg:ETAA8_69630"/>
<evidence type="ECO:0000259" key="3">
    <source>
        <dbReference type="PROSITE" id="PS51186"/>
    </source>
</evidence>
<accession>A0A517YNK2</accession>
<evidence type="ECO:0000313" key="5">
    <source>
        <dbReference type="Proteomes" id="UP000315017"/>
    </source>
</evidence>
<dbReference type="SUPFAM" id="SSF55729">
    <property type="entry name" value="Acyl-CoA N-acyltransferases (Nat)"/>
    <property type="match status" value="1"/>
</dbReference>